<sequence>MGISEDGFRQMYQELQTLLTKMLKSRGYVAYLSVEEAELLTECPKGHDIAGDDSCEGYIGYPKSPLVRVISVLLARIMFSGTCPMTDLPDFPVFKEIYGHDERLNTIHWIRDQLAGALTLWDVWEDGRKMYMLSSVLRRLRRRGLLDLLKLRRTVGSTDLLPIPRERLLKTCEQLNDPRSKLTVCARALDKHAVRDSTKFWGETGGTEESKNARALEKVNFLLDNATWINIHQLPGAIPTIEIRIPEGYGVRFDYKPLAFRGFLEPQQEEGWLTRYRH</sequence>
<comment type="caution">
    <text evidence="1">The sequence shown here is derived from an EMBL/GenBank/DDBJ whole genome shotgun (WGS) entry which is preliminary data.</text>
</comment>
<dbReference type="AlphaFoldDB" id="A0AAV2TIV5"/>
<organism evidence="1 2">
    <name type="scientific">Calicophoron daubneyi</name>
    <name type="common">Rumen fluke</name>
    <name type="synonym">Paramphistomum daubneyi</name>
    <dbReference type="NCBI Taxonomy" id="300641"/>
    <lineage>
        <taxon>Eukaryota</taxon>
        <taxon>Metazoa</taxon>
        <taxon>Spiralia</taxon>
        <taxon>Lophotrochozoa</taxon>
        <taxon>Platyhelminthes</taxon>
        <taxon>Trematoda</taxon>
        <taxon>Digenea</taxon>
        <taxon>Plagiorchiida</taxon>
        <taxon>Pronocephalata</taxon>
        <taxon>Paramphistomoidea</taxon>
        <taxon>Paramphistomidae</taxon>
        <taxon>Calicophoron</taxon>
    </lineage>
</organism>
<protein>
    <submittedName>
        <fullName evidence="1">Uncharacterized protein</fullName>
    </submittedName>
</protein>
<evidence type="ECO:0000313" key="2">
    <source>
        <dbReference type="Proteomes" id="UP001497525"/>
    </source>
</evidence>
<dbReference type="EMBL" id="CAXLJL010000367">
    <property type="protein sequence ID" value="CAL5136929.1"/>
    <property type="molecule type" value="Genomic_DNA"/>
</dbReference>
<gene>
    <name evidence="1" type="ORF">CDAUBV1_LOCUS11220</name>
</gene>
<dbReference type="PANTHER" id="PTHR34204">
    <property type="entry name" value="RNA-BINDING ASCH DOMAIN PROTEIN"/>
    <property type="match status" value="1"/>
</dbReference>
<evidence type="ECO:0000313" key="1">
    <source>
        <dbReference type="EMBL" id="CAL5136929.1"/>
    </source>
</evidence>
<proteinExistence type="predicted"/>
<dbReference type="Proteomes" id="UP001497525">
    <property type="component" value="Unassembled WGS sequence"/>
</dbReference>
<accession>A0AAV2TIV5</accession>
<reference evidence="1" key="1">
    <citation type="submission" date="2024-06" db="EMBL/GenBank/DDBJ databases">
        <authorList>
            <person name="Liu X."/>
            <person name="Lenzi L."/>
            <person name="Haldenby T S."/>
            <person name="Uol C."/>
        </authorList>
    </citation>
    <scope>NUCLEOTIDE SEQUENCE</scope>
</reference>
<name>A0AAV2TIV5_CALDB</name>
<dbReference type="PANTHER" id="PTHR34204:SF2">
    <property type="entry name" value="RNA-BINDING ASCH DOMAIN PROTEIN"/>
    <property type="match status" value="1"/>
</dbReference>